<dbReference type="Proteomes" id="UP000521075">
    <property type="component" value="Unassembled WGS sequence"/>
</dbReference>
<dbReference type="GO" id="GO:0006508">
    <property type="term" value="P:proteolysis"/>
    <property type="evidence" value="ECO:0007669"/>
    <property type="project" value="UniProtKB-KW"/>
</dbReference>
<dbReference type="InterPro" id="IPR000064">
    <property type="entry name" value="NLP_P60_dom"/>
</dbReference>
<dbReference type="InterPro" id="IPR051794">
    <property type="entry name" value="PG_Endopeptidase_C40"/>
</dbReference>
<keyword evidence="9" id="KW-1185">Reference proteome</keyword>
<dbReference type="PROSITE" id="PS51935">
    <property type="entry name" value="NLPC_P60"/>
    <property type="match status" value="1"/>
</dbReference>
<dbReference type="PANTHER" id="PTHR47359:SF3">
    <property type="entry name" value="NLP_P60 DOMAIN-CONTAINING PROTEIN-RELATED"/>
    <property type="match status" value="1"/>
</dbReference>
<keyword evidence="2" id="KW-0645">Protease</keyword>
<comment type="similarity">
    <text evidence="1">Belongs to the peptidase C40 family.</text>
</comment>
<keyword evidence="4" id="KW-0788">Thiol protease</keyword>
<evidence type="ECO:0000256" key="6">
    <source>
        <dbReference type="SAM" id="Phobius"/>
    </source>
</evidence>
<dbReference type="InterPro" id="IPR038765">
    <property type="entry name" value="Papain-like_cys_pep_sf"/>
</dbReference>
<dbReference type="GO" id="GO:0008234">
    <property type="term" value="F:cysteine-type peptidase activity"/>
    <property type="evidence" value="ECO:0007669"/>
    <property type="project" value="UniProtKB-KW"/>
</dbReference>
<comment type="caution">
    <text evidence="8">The sequence shown here is derived from an EMBL/GenBank/DDBJ whole genome shotgun (WGS) entry which is preliminary data.</text>
</comment>
<evidence type="ECO:0000256" key="5">
    <source>
        <dbReference type="SAM" id="MobiDB-lite"/>
    </source>
</evidence>
<reference evidence="8 9" key="1">
    <citation type="submission" date="2020-07" db="EMBL/GenBank/DDBJ databases">
        <title>Sequencing the genomes of 1000 actinobacteria strains.</title>
        <authorList>
            <person name="Klenk H.-P."/>
        </authorList>
    </citation>
    <scope>NUCLEOTIDE SEQUENCE [LARGE SCALE GENOMIC DNA]</scope>
    <source>
        <strain evidence="8 9">DSM 15166</strain>
    </source>
</reference>
<evidence type="ECO:0000256" key="2">
    <source>
        <dbReference type="ARBA" id="ARBA00022670"/>
    </source>
</evidence>
<dbReference type="Gene3D" id="3.90.1720.10">
    <property type="entry name" value="endopeptidase domain like (from Nostoc punctiforme)"/>
    <property type="match status" value="1"/>
</dbReference>
<evidence type="ECO:0000259" key="7">
    <source>
        <dbReference type="PROSITE" id="PS51935"/>
    </source>
</evidence>
<evidence type="ECO:0000256" key="4">
    <source>
        <dbReference type="ARBA" id="ARBA00022807"/>
    </source>
</evidence>
<organism evidence="8 9">
    <name type="scientific">Leifsonia naganoensis</name>
    <dbReference type="NCBI Taxonomy" id="150025"/>
    <lineage>
        <taxon>Bacteria</taxon>
        <taxon>Bacillati</taxon>
        <taxon>Actinomycetota</taxon>
        <taxon>Actinomycetes</taxon>
        <taxon>Micrococcales</taxon>
        <taxon>Microbacteriaceae</taxon>
        <taxon>Leifsonia</taxon>
    </lineage>
</organism>
<evidence type="ECO:0000256" key="1">
    <source>
        <dbReference type="ARBA" id="ARBA00007074"/>
    </source>
</evidence>
<feature type="region of interest" description="Disordered" evidence="5">
    <location>
        <begin position="1"/>
        <end position="38"/>
    </location>
</feature>
<feature type="compositionally biased region" description="Basic and acidic residues" evidence="5">
    <location>
        <begin position="24"/>
        <end position="36"/>
    </location>
</feature>
<accession>A0A853DTF4</accession>
<proteinExistence type="inferred from homology"/>
<feature type="domain" description="NlpC/P60" evidence="7">
    <location>
        <begin position="141"/>
        <end position="257"/>
    </location>
</feature>
<keyword evidence="6" id="KW-0472">Membrane</keyword>
<dbReference type="Pfam" id="PF00877">
    <property type="entry name" value="NLPC_P60"/>
    <property type="match status" value="1"/>
</dbReference>
<name>A0A853DTF4_9MICO</name>
<dbReference type="AlphaFoldDB" id="A0A853DTF4"/>
<dbReference type="SUPFAM" id="SSF54001">
    <property type="entry name" value="Cysteine proteinases"/>
    <property type="match status" value="1"/>
</dbReference>
<evidence type="ECO:0000313" key="9">
    <source>
        <dbReference type="Proteomes" id="UP000521075"/>
    </source>
</evidence>
<dbReference type="PANTHER" id="PTHR47359">
    <property type="entry name" value="PEPTIDOGLYCAN DL-ENDOPEPTIDASE CWLO"/>
    <property type="match status" value="1"/>
</dbReference>
<dbReference type="RefSeq" id="WP_179700332.1">
    <property type="nucleotide sequence ID" value="NZ_BAAAHA010000003.1"/>
</dbReference>
<sequence length="257" mass="25823">MATSGRARHRIEPGTTRPGRRRAEKPETTSRSDDRHRTGRAAAFTASAAALALIGVVAVVPPADAATSATALVDASMLASSSSASGSGATKSQHLALARFAASTISRDTPVASALAGVVQSEGGAAGDQAASAIMDSLAAGGARAAIVNAALSYLGTPYVLGGASHSGIDCSGLVMEAYAAAGISLGHLVHLQDDAGTVIPESEAKPGDLVVFDDEEHIGIYLGNGTLIHAPDVGRDVSITTVWQGVAHHFTRILPG</sequence>
<keyword evidence="6" id="KW-1133">Transmembrane helix</keyword>
<gene>
    <name evidence="8" type="ORF">HNR14_001231</name>
</gene>
<evidence type="ECO:0000313" key="8">
    <source>
        <dbReference type="EMBL" id="NYK09350.1"/>
    </source>
</evidence>
<evidence type="ECO:0000256" key="3">
    <source>
        <dbReference type="ARBA" id="ARBA00022801"/>
    </source>
</evidence>
<keyword evidence="6" id="KW-0812">Transmembrane</keyword>
<protein>
    <submittedName>
        <fullName evidence="8">Cell wall-associated NlpC family hydrolase</fullName>
    </submittedName>
</protein>
<dbReference type="EMBL" id="JACCHJ010000001">
    <property type="protein sequence ID" value="NYK09350.1"/>
    <property type="molecule type" value="Genomic_DNA"/>
</dbReference>
<keyword evidence="3 8" id="KW-0378">Hydrolase</keyword>
<feature type="transmembrane region" description="Helical" evidence="6">
    <location>
        <begin position="41"/>
        <end position="60"/>
    </location>
</feature>